<proteinExistence type="predicted"/>
<dbReference type="RefSeq" id="WP_220807594.1">
    <property type="nucleotide sequence ID" value="NZ_BPMK01000005.1"/>
</dbReference>
<evidence type="ECO:0000256" key="1">
    <source>
        <dbReference type="SAM" id="MobiDB-lite"/>
    </source>
</evidence>
<evidence type="ECO:0000313" key="4">
    <source>
        <dbReference type="EMBL" id="GIZ51428.1"/>
    </source>
</evidence>
<feature type="region of interest" description="Disordered" evidence="1">
    <location>
        <begin position="262"/>
        <end position="293"/>
    </location>
</feature>
<reference evidence="4 5" key="1">
    <citation type="journal article" date="2022" name="Int. J. Syst. Evol. Microbiol.">
        <title>Noviherbaspirillum aridicola sp. nov., isolated from an arid soil in Pakistan.</title>
        <authorList>
            <person name="Khan I.U."/>
            <person name="Saqib M."/>
            <person name="Amin A."/>
            <person name="Hussain F."/>
            <person name="Li L."/>
            <person name="Liu Y.H."/>
            <person name="Fang B.Z."/>
            <person name="Ahmed I."/>
            <person name="Li W.J."/>
        </authorList>
    </citation>
    <scope>NUCLEOTIDE SEQUENCE [LARGE SCALE GENOMIC DNA]</scope>
    <source>
        <strain evidence="4 5">NCCP-691</strain>
    </source>
</reference>
<evidence type="ECO:0000256" key="2">
    <source>
        <dbReference type="SAM" id="SignalP"/>
    </source>
</evidence>
<dbReference type="EMBL" id="BPMK01000005">
    <property type="protein sequence ID" value="GIZ51428.1"/>
    <property type="molecule type" value="Genomic_DNA"/>
</dbReference>
<gene>
    <name evidence="4" type="ORF">NCCP691_14420</name>
</gene>
<feature type="signal peptide" evidence="2">
    <location>
        <begin position="1"/>
        <end position="31"/>
    </location>
</feature>
<dbReference type="Pfam" id="PF04773">
    <property type="entry name" value="FecR"/>
    <property type="match status" value="1"/>
</dbReference>
<feature type="chain" id="PRO_5046968355" description="FecR protein domain-containing protein" evidence="2">
    <location>
        <begin position="32"/>
        <end position="293"/>
    </location>
</feature>
<dbReference type="PANTHER" id="PTHR38731">
    <property type="entry name" value="LIPL45-RELATED LIPOPROTEIN-RELATED"/>
    <property type="match status" value="1"/>
</dbReference>
<organism evidence="4 5">
    <name type="scientific">Noviherbaspirillum aridicola</name>
    <dbReference type="NCBI Taxonomy" id="2849687"/>
    <lineage>
        <taxon>Bacteria</taxon>
        <taxon>Pseudomonadati</taxon>
        <taxon>Pseudomonadota</taxon>
        <taxon>Betaproteobacteria</taxon>
        <taxon>Burkholderiales</taxon>
        <taxon>Oxalobacteraceae</taxon>
        <taxon>Noviherbaspirillum</taxon>
    </lineage>
</organism>
<comment type="caution">
    <text evidence="4">The sequence shown here is derived from an EMBL/GenBank/DDBJ whole genome shotgun (WGS) entry which is preliminary data.</text>
</comment>
<dbReference type="PANTHER" id="PTHR38731:SF1">
    <property type="entry name" value="FECR PROTEIN DOMAIN-CONTAINING PROTEIN"/>
    <property type="match status" value="1"/>
</dbReference>
<accession>A0ABQ4Q2L2</accession>
<feature type="domain" description="FecR protein" evidence="3">
    <location>
        <begin position="67"/>
        <end position="155"/>
    </location>
</feature>
<evidence type="ECO:0000313" key="5">
    <source>
        <dbReference type="Proteomes" id="UP000887222"/>
    </source>
</evidence>
<sequence>MTQARSCTAIKALSLLASAFAAFGAAGSAHAGKQAGTVVNLNGPLLAKKGDGTVKVLSLKSAVEEGDVLVTEKATYARIRFIDDSEITLRPNTQLKVESFSFEEARPEKDSAAFNLVKGGLRAVTGALGKRNNERFGMNTPTATIGIRGTTFVAEYVAPEPAAAAAWGRATVASAADYGHALPVADSRWHGAPLEMLPMRLAQAAPVPTQAGRAPGLYVQVLDGMINVRNSAGGVDFRAGQFGFAPSAGQLPLVLPANPGMQFSPPPAFSSSTGPQGGAGKDSDAEGVDCEVR</sequence>
<dbReference type="Proteomes" id="UP000887222">
    <property type="component" value="Unassembled WGS sequence"/>
</dbReference>
<dbReference type="InterPro" id="IPR006860">
    <property type="entry name" value="FecR"/>
</dbReference>
<protein>
    <recommendedName>
        <fullName evidence="3">FecR protein domain-containing protein</fullName>
    </recommendedName>
</protein>
<name>A0ABQ4Q2L2_9BURK</name>
<keyword evidence="5" id="KW-1185">Reference proteome</keyword>
<evidence type="ECO:0000259" key="3">
    <source>
        <dbReference type="Pfam" id="PF04773"/>
    </source>
</evidence>
<keyword evidence="2" id="KW-0732">Signal</keyword>